<evidence type="ECO:0000313" key="3">
    <source>
        <dbReference type="Proteomes" id="UP001148018"/>
    </source>
</evidence>
<dbReference type="AlphaFoldDB" id="A0A9Q0IT74"/>
<keyword evidence="3" id="KW-1185">Reference proteome</keyword>
<evidence type="ECO:0000313" key="2">
    <source>
        <dbReference type="EMBL" id="KAJ3610089.1"/>
    </source>
</evidence>
<sequence>MADPCPTALKDPLSGHAPCRSSATPTSLLSHAHPSSATPIPPRPRPHPSSAMPLPPQPRPSLLSHAHPSSATPITPQPRPILDPLPRATSILNEE</sequence>
<dbReference type="EMBL" id="JANIIK010000038">
    <property type="protein sequence ID" value="KAJ3610089.1"/>
    <property type="molecule type" value="Genomic_DNA"/>
</dbReference>
<name>A0A9Q0IT74_9TELE</name>
<reference evidence="2" key="1">
    <citation type="submission" date="2022-07" db="EMBL/GenBank/DDBJ databases">
        <title>Chromosome-level genome of Muraenolepis orangiensis.</title>
        <authorList>
            <person name="Kim J."/>
        </authorList>
    </citation>
    <scope>NUCLEOTIDE SEQUENCE</scope>
    <source>
        <strain evidence="2">KU_S4_2022</strain>
        <tissue evidence="2">Muscle</tissue>
    </source>
</reference>
<dbReference type="Proteomes" id="UP001148018">
    <property type="component" value="Unassembled WGS sequence"/>
</dbReference>
<evidence type="ECO:0000256" key="1">
    <source>
        <dbReference type="SAM" id="MobiDB-lite"/>
    </source>
</evidence>
<gene>
    <name evidence="2" type="ORF">NHX12_022183</name>
</gene>
<organism evidence="2 3">
    <name type="scientific">Muraenolepis orangiensis</name>
    <name type="common">Patagonian moray cod</name>
    <dbReference type="NCBI Taxonomy" id="630683"/>
    <lineage>
        <taxon>Eukaryota</taxon>
        <taxon>Metazoa</taxon>
        <taxon>Chordata</taxon>
        <taxon>Craniata</taxon>
        <taxon>Vertebrata</taxon>
        <taxon>Euteleostomi</taxon>
        <taxon>Actinopterygii</taxon>
        <taxon>Neopterygii</taxon>
        <taxon>Teleostei</taxon>
        <taxon>Neoteleostei</taxon>
        <taxon>Acanthomorphata</taxon>
        <taxon>Zeiogadaria</taxon>
        <taxon>Gadariae</taxon>
        <taxon>Gadiformes</taxon>
        <taxon>Muraenolepidoidei</taxon>
        <taxon>Muraenolepididae</taxon>
        <taxon>Muraenolepis</taxon>
    </lineage>
</organism>
<comment type="caution">
    <text evidence="2">The sequence shown here is derived from an EMBL/GenBank/DDBJ whole genome shotgun (WGS) entry which is preliminary data.</text>
</comment>
<protein>
    <submittedName>
        <fullName evidence="2">Uncharacterized protein</fullName>
    </submittedName>
</protein>
<proteinExistence type="predicted"/>
<accession>A0A9Q0IT74</accession>
<feature type="region of interest" description="Disordered" evidence="1">
    <location>
        <begin position="1"/>
        <end position="95"/>
    </location>
</feature>